<dbReference type="CDD" id="cd00229">
    <property type="entry name" value="SGNH_hydrolase"/>
    <property type="match status" value="1"/>
</dbReference>
<feature type="signal peptide" evidence="1">
    <location>
        <begin position="1"/>
        <end position="23"/>
    </location>
</feature>
<protein>
    <recommendedName>
        <fullName evidence="2">SGNH hydrolase-type esterase domain-containing protein</fullName>
    </recommendedName>
</protein>
<organism evidence="3 4">
    <name type="scientific">Pacificibacter marinus</name>
    <dbReference type="NCBI Taxonomy" id="658057"/>
    <lineage>
        <taxon>Bacteria</taxon>
        <taxon>Pseudomonadati</taxon>
        <taxon>Pseudomonadota</taxon>
        <taxon>Alphaproteobacteria</taxon>
        <taxon>Rhodobacterales</taxon>
        <taxon>Roseobacteraceae</taxon>
        <taxon>Pacificibacter</taxon>
    </lineage>
</organism>
<proteinExistence type="predicted"/>
<dbReference type="GO" id="GO:0016788">
    <property type="term" value="F:hydrolase activity, acting on ester bonds"/>
    <property type="evidence" value="ECO:0007669"/>
    <property type="project" value="UniProtKB-ARBA"/>
</dbReference>
<evidence type="ECO:0000259" key="2">
    <source>
        <dbReference type="Pfam" id="PF13472"/>
    </source>
</evidence>
<dbReference type="Proteomes" id="UP000193307">
    <property type="component" value="Unassembled WGS sequence"/>
</dbReference>
<dbReference type="Gene3D" id="3.40.50.1110">
    <property type="entry name" value="SGNH hydrolase"/>
    <property type="match status" value="1"/>
</dbReference>
<feature type="domain" description="SGNH hydrolase-type esterase" evidence="2">
    <location>
        <begin position="33"/>
        <end position="214"/>
    </location>
</feature>
<dbReference type="RefSeq" id="WP_085850294.1">
    <property type="nucleotide sequence ID" value="NZ_FNZV01000012.1"/>
</dbReference>
<dbReference type="InterPro" id="IPR013830">
    <property type="entry name" value="SGNH_hydro"/>
</dbReference>
<sequence>MRTILLSLCLCFAALSLPSAVLADEAGKPKILAIGDSLMAWHAVSGRSIADTVGRALGEPVINRAVGGAKIIHALPISGALGFKIAAQYASALSQTSPEWVILTGGGNDLFLGCGCSYCNKRMTRMVDPSGQSGEIPKLISTIRKTGARVIYIGYLRSPGVDSIIDACLPYGNAFEARLAIMAAKDKGVFFVSVADMVATGDRSMHGVDMIHPSIKASNLIGQRVAKVIQKADRTR</sequence>
<dbReference type="InterPro" id="IPR036514">
    <property type="entry name" value="SGNH_hydro_sf"/>
</dbReference>
<dbReference type="Pfam" id="PF13472">
    <property type="entry name" value="Lipase_GDSL_2"/>
    <property type="match status" value="1"/>
</dbReference>
<keyword evidence="1" id="KW-0732">Signal</keyword>
<keyword evidence="4" id="KW-1185">Reference proteome</keyword>
<gene>
    <name evidence="3" type="ORF">PAM7971_03206</name>
</gene>
<evidence type="ECO:0000256" key="1">
    <source>
        <dbReference type="SAM" id="SignalP"/>
    </source>
</evidence>
<reference evidence="3 4" key="1">
    <citation type="submission" date="2017-03" db="EMBL/GenBank/DDBJ databases">
        <authorList>
            <person name="Afonso C.L."/>
            <person name="Miller P.J."/>
            <person name="Scott M.A."/>
            <person name="Spackman E."/>
            <person name="Goraichik I."/>
            <person name="Dimitrov K.M."/>
            <person name="Suarez D.L."/>
            <person name="Swayne D.E."/>
        </authorList>
    </citation>
    <scope>NUCLEOTIDE SEQUENCE [LARGE SCALE GENOMIC DNA]</scope>
    <source>
        <strain evidence="3 4">CECT 7971</strain>
    </source>
</reference>
<dbReference type="AlphaFoldDB" id="A0A1Y5TEC2"/>
<dbReference type="SUPFAM" id="SSF52266">
    <property type="entry name" value="SGNH hydrolase"/>
    <property type="match status" value="1"/>
</dbReference>
<dbReference type="OrthoDB" id="7840049at2"/>
<accession>A0A1Y5TEC2</accession>
<dbReference type="STRING" id="658057.SAMN04488032_112114"/>
<dbReference type="EMBL" id="FWFW01000012">
    <property type="protein sequence ID" value="SLN61952.1"/>
    <property type="molecule type" value="Genomic_DNA"/>
</dbReference>
<name>A0A1Y5TEC2_9RHOB</name>
<evidence type="ECO:0000313" key="3">
    <source>
        <dbReference type="EMBL" id="SLN61952.1"/>
    </source>
</evidence>
<evidence type="ECO:0000313" key="4">
    <source>
        <dbReference type="Proteomes" id="UP000193307"/>
    </source>
</evidence>
<feature type="chain" id="PRO_5010994468" description="SGNH hydrolase-type esterase domain-containing protein" evidence="1">
    <location>
        <begin position="24"/>
        <end position="236"/>
    </location>
</feature>